<evidence type="ECO:0000313" key="4">
    <source>
        <dbReference type="Proteomes" id="UP000552587"/>
    </source>
</evidence>
<feature type="transmembrane region" description="Helical" evidence="2">
    <location>
        <begin position="437"/>
        <end position="459"/>
    </location>
</feature>
<keyword evidence="4" id="KW-1185">Reference proteome</keyword>
<comment type="caution">
    <text evidence="3">The sequence shown here is derived from an EMBL/GenBank/DDBJ whole genome shotgun (WGS) entry which is preliminary data.</text>
</comment>
<feature type="transmembrane region" description="Helical" evidence="2">
    <location>
        <begin position="12"/>
        <end position="36"/>
    </location>
</feature>
<reference evidence="3 4" key="1">
    <citation type="submission" date="2020-07" db="EMBL/GenBank/DDBJ databases">
        <authorList>
            <person name="Xu S."/>
            <person name="Li A."/>
        </authorList>
    </citation>
    <scope>NUCLEOTIDE SEQUENCE [LARGE SCALE GENOMIC DNA]</scope>
    <source>
        <strain evidence="3 4">SG-8</strain>
    </source>
</reference>
<proteinExistence type="predicted"/>
<dbReference type="PANTHER" id="PTHR34219">
    <property type="entry name" value="IRON-REGULATED INNER MEMBRANE PROTEIN-RELATED"/>
    <property type="match status" value="1"/>
</dbReference>
<gene>
    <name evidence="3" type="ORF">H4F99_01600</name>
</gene>
<organism evidence="3 4">
    <name type="scientific">Marilutibacter penaei</name>
    <dbReference type="NCBI Taxonomy" id="2759900"/>
    <lineage>
        <taxon>Bacteria</taxon>
        <taxon>Pseudomonadati</taxon>
        <taxon>Pseudomonadota</taxon>
        <taxon>Gammaproteobacteria</taxon>
        <taxon>Lysobacterales</taxon>
        <taxon>Lysobacteraceae</taxon>
        <taxon>Marilutibacter</taxon>
    </lineage>
</organism>
<name>A0A7W3U1G5_9GAMM</name>
<keyword evidence="2" id="KW-0812">Transmembrane</keyword>
<accession>A0A7W3U1G5</accession>
<feature type="transmembrane region" description="Helical" evidence="2">
    <location>
        <begin position="386"/>
        <end position="408"/>
    </location>
</feature>
<evidence type="ECO:0000256" key="1">
    <source>
        <dbReference type="SAM" id="MobiDB-lite"/>
    </source>
</evidence>
<dbReference type="EMBL" id="JACHTE010000001">
    <property type="protein sequence ID" value="MBB1087177.1"/>
    <property type="molecule type" value="Genomic_DNA"/>
</dbReference>
<feature type="transmembrane region" description="Helical" evidence="2">
    <location>
        <begin position="414"/>
        <end position="430"/>
    </location>
</feature>
<evidence type="ECO:0000313" key="3">
    <source>
        <dbReference type="EMBL" id="MBB1087177.1"/>
    </source>
</evidence>
<feature type="region of interest" description="Disordered" evidence="1">
    <location>
        <begin position="507"/>
        <end position="526"/>
    </location>
</feature>
<keyword evidence="2" id="KW-1133">Transmembrane helix</keyword>
<keyword evidence="2" id="KW-0472">Membrane</keyword>
<feature type="transmembrane region" description="Helical" evidence="2">
    <location>
        <begin position="471"/>
        <end position="489"/>
    </location>
</feature>
<feature type="transmembrane region" description="Helical" evidence="2">
    <location>
        <begin position="141"/>
        <end position="167"/>
    </location>
</feature>
<dbReference type="Pfam" id="PF03929">
    <property type="entry name" value="PepSY_TM"/>
    <property type="match status" value="1"/>
</dbReference>
<dbReference type="RefSeq" id="WP_182667956.1">
    <property type="nucleotide sequence ID" value="NZ_JACHTE010000001.1"/>
</dbReference>
<feature type="transmembrane region" description="Helical" evidence="2">
    <location>
        <begin position="344"/>
        <end position="365"/>
    </location>
</feature>
<dbReference type="PANTHER" id="PTHR34219:SF9">
    <property type="entry name" value="IRON-REGULATED INNER MEMBRANE PROTEIN"/>
    <property type="match status" value="1"/>
</dbReference>
<protein>
    <submittedName>
        <fullName evidence="3">PepSY domain-containing protein</fullName>
    </submittedName>
</protein>
<sequence length="526" mass="57321">MKAATLRIFLAVHTWVGLVAGMALFIAFYAGAITVFEHELQGWEHPAEPMPTREAGFAESQALVEAVLAGHPEADHQFFLTLPGHHGPEPVLFWFDEASGAQQRFTLDEAGQLQQRDARAGWIEYIYDLHFTAGLPRTLGIYLFGVFCILYGLALVSGVVIYAPAFLKDLMALRIGRNVKRLWQDAHNVVGMLSLPFHIIFAWSGAVLTIGFVMLAPFQFLVFENKLLTILERDFEVAAHVEPAGEPRPMLPVAELVRLGERALPGIEIDGISYHEAGDANAQATMFGALPQRRLNSMGGIAVNAATGELQNAVGPKDFTPGMAMLRGIQHLHYGNFGASAVKWLYFVLGLAGAFLFYSGNLLWVEARRKRRQVEQPRRTRVMAGITLGVCLGCVAGVSALFLGAVFLPGTGAALVYNAVFLACVAWGLLRPPPRAAFELLWLCVVLTALIPVAGWIGSGEHLFAAAWQGHWHRFLIDATALVMALAFWRMAVATLHRARTGDPNSVWALGTRPDGVPPSGTTEPA</sequence>
<evidence type="ECO:0000256" key="2">
    <source>
        <dbReference type="SAM" id="Phobius"/>
    </source>
</evidence>
<dbReference type="AlphaFoldDB" id="A0A7W3U1G5"/>
<dbReference type="InterPro" id="IPR005625">
    <property type="entry name" value="PepSY-ass_TM"/>
</dbReference>
<dbReference type="Proteomes" id="UP000552587">
    <property type="component" value="Unassembled WGS sequence"/>
</dbReference>
<feature type="transmembrane region" description="Helical" evidence="2">
    <location>
        <begin position="188"/>
        <end position="218"/>
    </location>
</feature>